<feature type="domain" description="Transposase IS116/IS110/IS902 C-terminal" evidence="2">
    <location>
        <begin position="253"/>
        <end position="338"/>
    </location>
</feature>
<organism evidence="3 5">
    <name type="scientific">Reticulibacter mediterranei</name>
    <dbReference type="NCBI Taxonomy" id="2778369"/>
    <lineage>
        <taxon>Bacteria</taxon>
        <taxon>Bacillati</taxon>
        <taxon>Chloroflexota</taxon>
        <taxon>Ktedonobacteria</taxon>
        <taxon>Ktedonobacterales</taxon>
        <taxon>Reticulibacteraceae</taxon>
        <taxon>Reticulibacter</taxon>
    </lineage>
</organism>
<gene>
    <name evidence="3" type="ORF">KSF_089420</name>
    <name evidence="4" type="ORF">KSF_105560</name>
</gene>
<dbReference type="Pfam" id="PF01548">
    <property type="entry name" value="DEDD_Tnp_IS110"/>
    <property type="match status" value="1"/>
</dbReference>
<dbReference type="AlphaFoldDB" id="A0A8J3INH2"/>
<dbReference type="EMBL" id="BNJK01000002">
    <property type="protein sequence ID" value="GHO98894.1"/>
    <property type="molecule type" value="Genomic_DNA"/>
</dbReference>
<accession>A0A8J3INH2</accession>
<dbReference type="GO" id="GO:0004803">
    <property type="term" value="F:transposase activity"/>
    <property type="evidence" value="ECO:0007669"/>
    <property type="project" value="InterPro"/>
</dbReference>
<dbReference type="Pfam" id="PF02371">
    <property type="entry name" value="Transposase_20"/>
    <property type="match status" value="1"/>
</dbReference>
<comment type="caution">
    <text evidence="3">The sequence shown here is derived from an EMBL/GenBank/DDBJ whole genome shotgun (WGS) entry which is preliminary data.</text>
</comment>
<feature type="domain" description="Transposase IS110-like N-terminal" evidence="1">
    <location>
        <begin position="9"/>
        <end position="156"/>
    </location>
</feature>
<dbReference type="InterPro" id="IPR002525">
    <property type="entry name" value="Transp_IS110-like_N"/>
</dbReference>
<dbReference type="EMBL" id="BNJK01000002">
    <property type="protein sequence ID" value="GHP00509.1"/>
    <property type="molecule type" value="Genomic_DNA"/>
</dbReference>
<dbReference type="PANTHER" id="PTHR33055:SF15">
    <property type="entry name" value="TRANSPOSASE-RELATED"/>
    <property type="match status" value="1"/>
</dbReference>
<proteinExistence type="predicted"/>
<dbReference type="InterPro" id="IPR047650">
    <property type="entry name" value="Transpos_IS110"/>
</dbReference>
<keyword evidence="5" id="KW-1185">Reference proteome</keyword>
<reference evidence="3" key="1">
    <citation type="submission" date="2020-10" db="EMBL/GenBank/DDBJ databases">
        <title>Taxonomic study of unclassified bacteria belonging to the class Ktedonobacteria.</title>
        <authorList>
            <person name="Yabe S."/>
            <person name="Wang C.M."/>
            <person name="Zheng Y."/>
            <person name="Sakai Y."/>
            <person name="Cavaletti L."/>
            <person name="Monciardini P."/>
            <person name="Donadio S."/>
        </authorList>
    </citation>
    <scope>NUCLEOTIDE SEQUENCE</scope>
    <source>
        <strain evidence="3">ID150040</strain>
    </source>
</reference>
<dbReference type="PANTHER" id="PTHR33055">
    <property type="entry name" value="TRANSPOSASE FOR INSERTION SEQUENCE ELEMENT IS1111A"/>
    <property type="match status" value="1"/>
</dbReference>
<evidence type="ECO:0000259" key="1">
    <source>
        <dbReference type="Pfam" id="PF01548"/>
    </source>
</evidence>
<dbReference type="GO" id="GO:0003677">
    <property type="term" value="F:DNA binding"/>
    <property type="evidence" value="ECO:0007669"/>
    <property type="project" value="InterPro"/>
</dbReference>
<evidence type="ECO:0000313" key="5">
    <source>
        <dbReference type="Proteomes" id="UP000597444"/>
    </source>
</evidence>
<name>A0A8J3INH2_9CHLR</name>
<evidence type="ECO:0000259" key="2">
    <source>
        <dbReference type="Pfam" id="PF02371"/>
    </source>
</evidence>
<dbReference type="NCBIfam" id="NF033542">
    <property type="entry name" value="transpos_IS110"/>
    <property type="match status" value="1"/>
</dbReference>
<dbReference type="InterPro" id="IPR003346">
    <property type="entry name" value="Transposase_20"/>
</dbReference>
<evidence type="ECO:0000313" key="3">
    <source>
        <dbReference type="EMBL" id="GHO98894.1"/>
    </source>
</evidence>
<dbReference type="GO" id="GO:0006313">
    <property type="term" value="P:DNA transposition"/>
    <property type="evidence" value="ECO:0007669"/>
    <property type="project" value="InterPro"/>
</dbReference>
<dbReference type="RefSeq" id="WP_220209574.1">
    <property type="nucleotide sequence ID" value="NZ_BNJK01000002.1"/>
</dbReference>
<dbReference type="Proteomes" id="UP000597444">
    <property type="component" value="Unassembled WGS sequence"/>
</dbReference>
<protein>
    <submittedName>
        <fullName evidence="3">IS110 family transposase</fullName>
    </submittedName>
</protein>
<evidence type="ECO:0000313" key="4">
    <source>
        <dbReference type="EMBL" id="GHP00509.1"/>
    </source>
</evidence>
<sequence>MQVLFASCAGLDVHKKTVVACLMLTQSTGEVRKQVRTFATTTESLLVLADWLTSQQVSHVALESTGIYWRPIFNILEGAFNVVLVNAQHMKAVPGRKTDVKDSEWLADLLRHGLLKASFIPPQSIRDLRDLVRYRKSLIQERTREINRVQKVLETANIKLSSVVSDVVGASGRAMIQALITGEQSPEVLAELARGSLHKKIPQLREALLGRVDAHHQILLSHLLSHVDFLDQAIARLFLQIQPYLRSYDEAVELLVSIPGVAAETAACVLGEIGVDMSCFPSAAHLASWAGLCPGNRESAGKRLSGKTAAGNKRLKAALAEVVWVLAHMKDNYLSAQYHRLARRLGKPKAVIAVAHSLLVIIYHLLRDKQPYQDLGATYFETMDRERVVKGAVRRLQGFGYTVTLQPQEEVGA</sequence>